<proteinExistence type="predicted"/>
<dbReference type="AlphaFoldDB" id="A0A537KHC2"/>
<evidence type="ECO:0000313" key="2">
    <source>
        <dbReference type="Proteomes" id="UP000319353"/>
    </source>
</evidence>
<comment type="caution">
    <text evidence="1">The sequence shown here is derived from an EMBL/GenBank/DDBJ whole genome shotgun (WGS) entry which is preliminary data.</text>
</comment>
<accession>A0A537KHC2</accession>
<sequence length="135" mass="15406">MGPGRVDERRAGHQNWPVAVSRLNVDVDEPIRRGAWYRVLQLTPREVTVDVKGRQIPIPRDHLEVVAQPALRWAVVPRPRKSPRLPLGWGPEYGVCPGCRERAQLINHPQSLRCPKCNGFFEVGWSDPYLSRQVS</sequence>
<dbReference type="EMBL" id="VBAL01000299">
    <property type="protein sequence ID" value="TMI95159.1"/>
    <property type="molecule type" value="Genomic_DNA"/>
</dbReference>
<reference evidence="1 2" key="1">
    <citation type="journal article" date="2019" name="Nat. Microbiol.">
        <title>Mediterranean grassland soil C-N compound turnover is dependent on rainfall and depth, and is mediated by genomically divergent microorganisms.</title>
        <authorList>
            <person name="Diamond S."/>
            <person name="Andeer P.F."/>
            <person name="Li Z."/>
            <person name="Crits-Christoph A."/>
            <person name="Burstein D."/>
            <person name="Anantharaman K."/>
            <person name="Lane K.R."/>
            <person name="Thomas B.C."/>
            <person name="Pan C."/>
            <person name="Northen T.R."/>
            <person name="Banfield J.F."/>
        </authorList>
    </citation>
    <scope>NUCLEOTIDE SEQUENCE [LARGE SCALE GENOMIC DNA]</scope>
    <source>
        <strain evidence="1">NP_4</strain>
    </source>
</reference>
<evidence type="ECO:0000313" key="1">
    <source>
        <dbReference type="EMBL" id="TMI95159.1"/>
    </source>
</evidence>
<name>A0A537KHC2_9BACT</name>
<protein>
    <submittedName>
        <fullName evidence="1">Uncharacterized protein</fullName>
    </submittedName>
</protein>
<dbReference type="Proteomes" id="UP000319353">
    <property type="component" value="Unassembled WGS sequence"/>
</dbReference>
<gene>
    <name evidence="1" type="ORF">E6H01_14545</name>
</gene>
<organism evidence="1 2">
    <name type="scientific">Candidatus Segetimicrobium genomatis</name>
    <dbReference type="NCBI Taxonomy" id="2569760"/>
    <lineage>
        <taxon>Bacteria</taxon>
        <taxon>Bacillati</taxon>
        <taxon>Candidatus Sysuimicrobiota</taxon>
        <taxon>Candidatus Sysuimicrobiia</taxon>
        <taxon>Candidatus Sysuimicrobiales</taxon>
        <taxon>Candidatus Segetimicrobiaceae</taxon>
        <taxon>Candidatus Segetimicrobium</taxon>
    </lineage>
</organism>